<dbReference type="EMBL" id="JACVEL010000011">
    <property type="protein sequence ID" value="MBC9813489.1"/>
    <property type="molecule type" value="Genomic_DNA"/>
</dbReference>
<dbReference type="PANTHER" id="PTHR43283">
    <property type="entry name" value="BETA-LACTAMASE-RELATED"/>
    <property type="match status" value="1"/>
</dbReference>
<dbReference type="Proteomes" id="UP000652681">
    <property type="component" value="Unassembled WGS sequence"/>
</dbReference>
<accession>A0A8J6P7I4</accession>
<reference evidence="3" key="1">
    <citation type="submission" date="2020-09" db="EMBL/GenBank/DDBJ databases">
        <title>Taishania pollutisoli gen. nov., sp. nov., Isolated from Tetrabromobisphenol A-Contaminated Soil.</title>
        <authorList>
            <person name="Chen Q."/>
        </authorList>
    </citation>
    <scope>NUCLEOTIDE SEQUENCE</scope>
    <source>
        <strain evidence="3">CZZ-1</strain>
    </source>
</reference>
<dbReference type="Gene3D" id="3.40.710.10">
    <property type="entry name" value="DD-peptidase/beta-lactamase superfamily"/>
    <property type="match status" value="1"/>
</dbReference>
<dbReference type="InterPro" id="IPR050789">
    <property type="entry name" value="Diverse_Enzym_Activities"/>
</dbReference>
<keyword evidence="4" id="KW-1185">Reference proteome</keyword>
<evidence type="ECO:0000313" key="4">
    <source>
        <dbReference type="Proteomes" id="UP000652681"/>
    </source>
</evidence>
<keyword evidence="1" id="KW-0812">Transmembrane</keyword>
<dbReference type="PANTHER" id="PTHR43283:SF7">
    <property type="entry name" value="BETA-LACTAMASE-RELATED DOMAIN-CONTAINING PROTEIN"/>
    <property type="match status" value="1"/>
</dbReference>
<dbReference type="AlphaFoldDB" id="A0A8J6P7I4"/>
<organism evidence="3 4">
    <name type="scientific">Taishania pollutisoli</name>
    <dbReference type="NCBI Taxonomy" id="2766479"/>
    <lineage>
        <taxon>Bacteria</taxon>
        <taxon>Pseudomonadati</taxon>
        <taxon>Bacteroidota</taxon>
        <taxon>Flavobacteriia</taxon>
        <taxon>Flavobacteriales</taxon>
        <taxon>Crocinitomicaceae</taxon>
        <taxon>Taishania</taxon>
    </lineage>
</organism>
<gene>
    <name evidence="3" type="ORF">H9Y05_13510</name>
</gene>
<dbReference type="RefSeq" id="WP_216714586.1">
    <property type="nucleotide sequence ID" value="NZ_JACVEL010000011.1"/>
</dbReference>
<protein>
    <submittedName>
        <fullName evidence="3">Serine hydrolase</fullName>
    </submittedName>
</protein>
<dbReference type="Pfam" id="PF00144">
    <property type="entry name" value="Beta-lactamase"/>
    <property type="match status" value="1"/>
</dbReference>
<keyword evidence="1" id="KW-1133">Transmembrane helix</keyword>
<feature type="domain" description="Beta-lactamase-related" evidence="2">
    <location>
        <begin position="101"/>
        <end position="372"/>
    </location>
</feature>
<comment type="caution">
    <text evidence="3">The sequence shown here is derived from an EMBL/GenBank/DDBJ whole genome shotgun (WGS) entry which is preliminary data.</text>
</comment>
<sequence>MNTKKNGVVSKIGKLFRGLLYTILALFIIANAFILLSGRTYLYRGIMLTYLSGESGPTIYDLDKFPKRTVAKGNTPIKWERSAHFLSRTSVDGFAAYNKNLKTTAFLIFQGDSILYEQYWGHHNATTVSNSFSAAKTVVALLIGIAVEEGKIKSLDESVGNYIPEFKQTDLSVITIRDLLLMASGLDWTESGKNPLSDNAESYYGTDLYGLVTHQKRISEPGKTFIYQSGNSQLLGFIIKKATGYNVSEYCSLKLWSKMGMESDAYWSLDKENGDEKAFCCLYATARDFGKLGKLIAHKGKWGNEQLIPAWYFEEMVSIPDYMTTEESIKNYQYGLHIWTYQGYSSPVYYCRGILGQYIISIPEEDLVIVRLGEKRTKSIQLDGKDESDEQLKKVGHSSDFLKYINFAEQIRKEAEKK</sequence>
<evidence type="ECO:0000256" key="1">
    <source>
        <dbReference type="SAM" id="Phobius"/>
    </source>
</evidence>
<dbReference type="GO" id="GO:0016787">
    <property type="term" value="F:hydrolase activity"/>
    <property type="evidence" value="ECO:0007669"/>
    <property type="project" value="UniProtKB-KW"/>
</dbReference>
<dbReference type="SUPFAM" id="SSF56601">
    <property type="entry name" value="beta-lactamase/transpeptidase-like"/>
    <property type="match status" value="1"/>
</dbReference>
<proteinExistence type="predicted"/>
<feature type="transmembrane region" description="Helical" evidence="1">
    <location>
        <begin position="20"/>
        <end position="42"/>
    </location>
</feature>
<keyword evidence="3" id="KW-0378">Hydrolase</keyword>
<evidence type="ECO:0000259" key="2">
    <source>
        <dbReference type="Pfam" id="PF00144"/>
    </source>
</evidence>
<evidence type="ECO:0000313" key="3">
    <source>
        <dbReference type="EMBL" id="MBC9813489.1"/>
    </source>
</evidence>
<name>A0A8J6P7I4_9FLAO</name>
<dbReference type="InterPro" id="IPR001466">
    <property type="entry name" value="Beta-lactam-related"/>
</dbReference>
<dbReference type="InterPro" id="IPR012338">
    <property type="entry name" value="Beta-lactam/transpept-like"/>
</dbReference>
<keyword evidence="1" id="KW-0472">Membrane</keyword>